<sequence>MKLALFLCLILSSFEYTLQCGCGALYTQQIVCNSDIVMKARIKDQDENVGEFTISIEKIYKGDDVLDSLSDNQTLLTPMESSMCGPITLDTGKTYIMTANSYDGAPMNINFCDFVAEENEISLTLLRGLSGGYFSNCDCKIPYMWDDDSRRGRLRCGRAPRGCSTNAICSKNTRGRCKWQSCR</sequence>
<feature type="disulfide bond" evidence="9">
    <location>
        <begin position="22"/>
        <end position="112"/>
    </location>
</feature>
<gene>
    <name evidence="12" type="ORF">MCOR_14606</name>
</gene>
<dbReference type="Pfam" id="PF00965">
    <property type="entry name" value="TIMP"/>
    <property type="match status" value="1"/>
</dbReference>
<dbReference type="OrthoDB" id="6041373at2759"/>
<dbReference type="InterPro" id="IPR001134">
    <property type="entry name" value="Netrin_domain"/>
</dbReference>
<keyword evidence="4" id="KW-0483">Metalloprotease inhibitor</keyword>
<reference evidence="12 13" key="1">
    <citation type="submission" date="2020-06" db="EMBL/GenBank/DDBJ databases">
        <authorList>
            <person name="Li R."/>
            <person name="Bekaert M."/>
        </authorList>
    </citation>
    <scope>NUCLEOTIDE SEQUENCE [LARGE SCALE GENOMIC DNA]</scope>
    <source>
        <strain evidence="13">wild</strain>
    </source>
</reference>
<keyword evidence="7" id="KW-0481">Metalloenzyme inhibitor</keyword>
<evidence type="ECO:0000256" key="10">
    <source>
        <dbReference type="SAM" id="SignalP"/>
    </source>
</evidence>
<dbReference type="Gene3D" id="2.40.50.120">
    <property type="match status" value="1"/>
</dbReference>
<feature type="signal peptide" evidence="10">
    <location>
        <begin position="1"/>
        <end position="19"/>
    </location>
</feature>
<dbReference type="InterPro" id="IPR001820">
    <property type="entry name" value="TIMP"/>
</dbReference>
<dbReference type="PANTHER" id="PTHR11844">
    <property type="entry name" value="METALLOPROTEASE INHIBITOR"/>
    <property type="match status" value="1"/>
</dbReference>
<feature type="chain" id="PRO_5027115778" description="NTR domain-containing protein" evidence="10">
    <location>
        <begin position="20"/>
        <end position="183"/>
    </location>
</feature>
<dbReference type="GO" id="GO:0031012">
    <property type="term" value="C:extracellular matrix"/>
    <property type="evidence" value="ECO:0007669"/>
    <property type="project" value="TreeGrafter"/>
</dbReference>
<dbReference type="PROSITE" id="PS50189">
    <property type="entry name" value="NTR"/>
    <property type="match status" value="1"/>
</dbReference>
<accession>A0A6J8B3H3</accession>
<dbReference type="InterPro" id="IPR008993">
    <property type="entry name" value="TIMP-like_OB-fold"/>
</dbReference>
<dbReference type="Proteomes" id="UP000507470">
    <property type="component" value="Unassembled WGS sequence"/>
</dbReference>
<evidence type="ECO:0000256" key="2">
    <source>
        <dbReference type="ARBA" id="ARBA00011027"/>
    </source>
</evidence>
<dbReference type="Gene3D" id="3.90.370.10">
    <property type="entry name" value="Tissue inhibitor of metalloproteinase-1. Chain B, domain 1"/>
    <property type="match status" value="1"/>
</dbReference>
<feature type="disulfide bond" evidence="9">
    <location>
        <begin position="20"/>
        <end position="84"/>
    </location>
</feature>
<dbReference type="SMART" id="SM00206">
    <property type="entry name" value="NTR"/>
    <property type="match status" value="1"/>
</dbReference>
<feature type="binding site" evidence="8">
    <location>
        <position position="20"/>
    </location>
    <ligand>
        <name>Zn(2+)</name>
        <dbReference type="ChEBI" id="CHEBI:29105"/>
        <note>ligand shared with metalloproteinase partner</note>
    </ligand>
</feature>
<protein>
    <recommendedName>
        <fullName evidence="11">NTR domain-containing protein</fullName>
    </recommendedName>
</protein>
<evidence type="ECO:0000313" key="12">
    <source>
        <dbReference type="EMBL" id="CAC5378395.1"/>
    </source>
</evidence>
<dbReference type="GO" id="GO:0051045">
    <property type="term" value="P:negative regulation of membrane protein ectodomain proteolysis"/>
    <property type="evidence" value="ECO:0007669"/>
    <property type="project" value="TreeGrafter"/>
</dbReference>
<keyword evidence="8" id="KW-0862">Zinc</keyword>
<evidence type="ECO:0000256" key="3">
    <source>
        <dbReference type="ARBA" id="ARBA00022525"/>
    </source>
</evidence>
<comment type="subcellular location">
    <subcellularLocation>
        <location evidence="1">Secreted</location>
    </subcellularLocation>
</comment>
<evidence type="ECO:0000256" key="9">
    <source>
        <dbReference type="PIRSR" id="PIRSR601820-3"/>
    </source>
</evidence>
<organism evidence="12 13">
    <name type="scientific">Mytilus coruscus</name>
    <name type="common">Sea mussel</name>
    <dbReference type="NCBI Taxonomy" id="42192"/>
    <lineage>
        <taxon>Eukaryota</taxon>
        <taxon>Metazoa</taxon>
        <taxon>Spiralia</taxon>
        <taxon>Lophotrochozoa</taxon>
        <taxon>Mollusca</taxon>
        <taxon>Bivalvia</taxon>
        <taxon>Autobranchia</taxon>
        <taxon>Pteriomorphia</taxon>
        <taxon>Mytilida</taxon>
        <taxon>Mytiloidea</taxon>
        <taxon>Mytilidae</taxon>
        <taxon>Mytilinae</taxon>
        <taxon>Mytilus</taxon>
    </lineage>
</organism>
<dbReference type="SUPFAM" id="SSF50242">
    <property type="entry name" value="TIMP-like"/>
    <property type="match status" value="1"/>
</dbReference>
<proteinExistence type="inferred from homology"/>
<comment type="similarity">
    <text evidence="2">Belongs to the protease inhibitor I35 (TIMP) family.</text>
</comment>
<feature type="disulfide bond" evidence="9">
    <location>
        <begin position="32"/>
        <end position="137"/>
    </location>
</feature>
<keyword evidence="13" id="KW-1185">Reference proteome</keyword>
<evidence type="ECO:0000256" key="1">
    <source>
        <dbReference type="ARBA" id="ARBA00004613"/>
    </source>
</evidence>
<dbReference type="EMBL" id="CACVKT020002568">
    <property type="protein sequence ID" value="CAC5378395.1"/>
    <property type="molecule type" value="Genomic_DNA"/>
</dbReference>
<dbReference type="AlphaFoldDB" id="A0A6J8B3H3"/>
<evidence type="ECO:0000313" key="13">
    <source>
        <dbReference type="Proteomes" id="UP000507470"/>
    </source>
</evidence>
<evidence type="ECO:0000256" key="5">
    <source>
        <dbReference type="ARBA" id="ARBA00022690"/>
    </source>
</evidence>
<evidence type="ECO:0000256" key="7">
    <source>
        <dbReference type="ARBA" id="ARBA00023215"/>
    </source>
</evidence>
<evidence type="ECO:0000256" key="6">
    <source>
        <dbReference type="ARBA" id="ARBA00023157"/>
    </source>
</evidence>
<dbReference type="GO" id="GO:0046872">
    <property type="term" value="F:metal ion binding"/>
    <property type="evidence" value="ECO:0007669"/>
    <property type="project" value="UniProtKB-KW"/>
</dbReference>
<evidence type="ECO:0000256" key="4">
    <source>
        <dbReference type="ARBA" id="ARBA00022608"/>
    </source>
</evidence>
<evidence type="ECO:0000256" key="8">
    <source>
        <dbReference type="PIRSR" id="PIRSR601820-1"/>
    </source>
</evidence>
<dbReference type="InterPro" id="IPR027465">
    <property type="entry name" value="TIMP_C"/>
</dbReference>
<keyword evidence="10" id="KW-0732">Signal</keyword>
<keyword evidence="3" id="KW-0964">Secreted</keyword>
<keyword evidence="5" id="KW-0646">Protease inhibitor</keyword>
<dbReference type="PANTHER" id="PTHR11844:SF25">
    <property type="entry name" value="NTR DOMAIN-CONTAINING PROTEIN"/>
    <property type="match status" value="1"/>
</dbReference>
<name>A0A6J8B3H3_MYTCO</name>
<dbReference type="GO" id="GO:0005615">
    <property type="term" value="C:extracellular space"/>
    <property type="evidence" value="ECO:0007669"/>
    <property type="project" value="TreeGrafter"/>
</dbReference>
<dbReference type="GO" id="GO:0002020">
    <property type="term" value="F:protease binding"/>
    <property type="evidence" value="ECO:0007669"/>
    <property type="project" value="TreeGrafter"/>
</dbReference>
<evidence type="ECO:0000259" key="11">
    <source>
        <dbReference type="PROSITE" id="PS50189"/>
    </source>
</evidence>
<dbReference type="GO" id="GO:0008191">
    <property type="term" value="F:metalloendopeptidase inhibitor activity"/>
    <property type="evidence" value="ECO:0007669"/>
    <property type="project" value="InterPro"/>
</dbReference>
<keyword evidence="6 9" id="KW-1015">Disulfide bond</keyword>
<feature type="domain" description="NTR" evidence="11">
    <location>
        <begin position="20"/>
        <end position="137"/>
    </location>
</feature>
<keyword evidence="8" id="KW-0479">Metal-binding</keyword>